<dbReference type="InParanoid" id="A0A059AZT5"/>
<reference evidence="1" key="1">
    <citation type="submission" date="2013-07" db="EMBL/GenBank/DDBJ databases">
        <title>The genome of Eucalyptus grandis.</title>
        <authorList>
            <person name="Schmutz J."/>
            <person name="Hayes R."/>
            <person name="Myburg A."/>
            <person name="Tuskan G."/>
            <person name="Grattapaglia D."/>
            <person name="Rokhsar D.S."/>
        </authorList>
    </citation>
    <scope>NUCLEOTIDE SEQUENCE</scope>
    <source>
        <tissue evidence="1">Leaf extractions</tissue>
    </source>
</reference>
<proteinExistence type="predicted"/>
<dbReference type="AlphaFoldDB" id="A0A059AZT5"/>
<dbReference type="Gramene" id="KCW59467">
    <property type="protein sequence ID" value="KCW59467"/>
    <property type="gene ID" value="EUGRSUZ_H02216"/>
</dbReference>
<dbReference type="EMBL" id="KK198760">
    <property type="protein sequence ID" value="KCW59467.1"/>
    <property type="molecule type" value="Genomic_DNA"/>
</dbReference>
<gene>
    <name evidence="1" type="ORF">EUGRSUZ_H02216</name>
</gene>
<name>A0A059AZT5_EUCGR</name>
<sequence>MRIGQDCMVQEDLWLAFLFVWEICSLEVQWVHVEKISQWHLSADTSGYGANSINTGMKCSKSHSFGLTQARRETCPNALTSCEIPQKQLGEGRSSFSIFVGAYQRVRLRKQHGLFVEILYFVHRLFSDCAKVVLMAREGKPNNSFDTEIASNLHLEDWRSI</sequence>
<organism evidence="1">
    <name type="scientific">Eucalyptus grandis</name>
    <name type="common">Flooded gum</name>
    <dbReference type="NCBI Taxonomy" id="71139"/>
    <lineage>
        <taxon>Eukaryota</taxon>
        <taxon>Viridiplantae</taxon>
        <taxon>Streptophyta</taxon>
        <taxon>Embryophyta</taxon>
        <taxon>Tracheophyta</taxon>
        <taxon>Spermatophyta</taxon>
        <taxon>Magnoliopsida</taxon>
        <taxon>eudicotyledons</taxon>
        <taxon>Gunneridae</taxon>
        <taxon>Pentapetalae</taxon>
        <taxon>rosids</taxon>
        <taxon>malvids</taxon>
        <taxon>Myrtales</taxon>
        <taxon>Myrtaceae</taxon>
        <taxon>Myrtoideae</taxon>
        <taxon>Eucalypteae</taxon>
        <taxon>Eucalyptus</taxon>
    </lineage>
</organism>
<evidence type="ECO:0000313" key="1">
    <source>
        <dbReference type="EMBL" id="KCW59467.1"/>
    </source>
</evidence>
<protein>
    <submittedName>
        <fullName evidence="1">Uncharacterized protein</fullName>
    </submittedName>
</protein>
<accession>A0A059AZT5</accession>